<dbReference type="Proteomes" id="UP000887575">
    <property type="component" value="Unassembled WGS sequence"/>
</dbReference>
<name>A0AAF3J1P3_9BILA</name>
<reference evidence="3" key="1">
    <citation type="submission" date="2024-02" db="UniProtKB">
        <authorList>
            <consortium name="WormBaseParasite"/>
        </authorList>
    </citation>
    <scope>IDENTIFICATION</scope>
</reference>
<dbReference type="AlphaFoldDB" id="A0AAF3J1P3"/>
<proteinExistence type="predicted"/>
<evidence type="ECO:0000313" key="2">
    <source>
        <dbReference type="Proteomes" id="UP000887575"/>
    </source>
</evidence>
<accession>A0AAF3J1P3</accession>
<protein>
    <submittedName>
        <fullName evidence="3">Uncharacterized protein</fullName>
    </submittedName>
</protein>
<evidence type="ECO:0000313" key="3">
    <source>
        <dbReference type="WBParaSite" id="MBELARI_LOCUS10682"/>
    </source>
</evidence>
<sequence>MADTSYKPELGEEETQWETLFRETFIRDEETNVALDTLIDRCGKEPKGRKKPANWTQAEINLLYELFFPHFEDWRAIDLKSANLNDPPKTTVQIDDKIKNDFKKIREKIISEENGKRTYPLPAPLDLFEELVRTDPTKMDWIKVRYLDKRIGNDPGSSSGCISLDDDSLEESSQTSKAMDPPVVQTVKFRNDDDEKDIVYIEEILNSRGAPSVNERRSFETTNAASFASTNASSSNSFRSTIPASLANFQRNLDETIEKNQSLSSKQVENEDIEKAFQLQRLANEKQSSQLIEREKMLLSLKEEVMHAKLEAARAKRRYYERKTQLTCSSMNPNDI</sequence>
<evidence type="ECO:0000256" key="1">
    <source>
        <dbReference type="SAM" id="MobiDB-lite"/>
    </source>
</evidence>
<dbReference type="WBParaSite" id="MBELARI_LOCUS10682">
    <property type="protein sequence ID" value="MBELARI_LOCUS10682"/>
    <property type="gene ID" value="MBELARI_LOCUS10682"/>
</dbReference>
<keyword evidence="2" id="KW-1185">Reference proteome</keyword>
<organism evidence="2 3">
    <name type="scientific">Mesorhabditis belari</name>
    <dbReference type="NCBI Taxonomy" id="2138241"/>
    <lineage>
        <taxon>Eukaryota</taxon>
        <taxon>Metazoa</taxon>
        <taxon>Ecdysozoa</taxon>
        <taxon>Nematoda</taxon>
        <taxon>Chromadorea</taxon>
        <taxon>Rhabditida</taxon>
        <taxon>Rhabditina</taxon>
        <taxon>Rhabditomorpha</taxon>
        <taxon>Rhabditoidea</taxon>
        <taxon>Rhabditidae</taxon>
        <taxon>Mesorhabditinae</taxon>
        <taxon>Mesorhabditis</taxon>
    </lineage>
</organism>
<feature type="region of interest" description="Disordered" evidence="1">
    <location>
        <begin position="157"/>
        <end position="179"/>
    </location>
</feature>